<reference evidence="2" key="1">
    <citation type="journal article" date="2012" name="Nat. Biotechnol.">
        <title>Reference genome sequence of the model plant Setaria.</title>
        <authorList>
            <person name="Bennetzen J.L."/>
            <person name="Schmutz J."/>
            <person name="Wang H."/>
            <person name="Percifield R."/>
            <person name="Hawkins J."/>
            <person name="Pontaroli A.C."/>
            <person name="Estep M."/>
            <person name="Feng L."/>
            <person name="Vaughn J.N."/>
            <person name="Grimwood J."/>
            <person name="Jenkins J."/>
            <person name="Barry K."/>
            <person name="Lindquist E."/>
            <person name="Hellsten U."/>
            <person name="Deshpande S."/>
            <person name="Wang X."/>
            <person name="Wu X."/>
            <person name="Mitros T."/>
            <person name="Triplett J."/>
            <person name="Yang X."/>
            <person name="Ye C.Y."/>
            <person name="Mauro-Herrera M."/>
            <person name="Wang L."/>
            <person name="Li P."/>
            <person name="Sharma M."/>
            <person name="Sharma R."/>
            <person name="Ronald P.C."/>
            <person name="Panaud O."/>
            <person name="Kellogg E.A."/>
            <person name="Brutnell T.P."/>
            <person name="Doust A.N."/>
            <person name="Tuskan G.A."/>
            <person name="Rokhsar D."/>
            <person name="Devos K.M."/>
        </authorList>
    </citation>
    <scope>NUCLEOTIDE SEQUENCE [LARGE SCALE GENOMIC DNA]</scope>
    <source>
        <strain evidence="2">Yugu1</strain>
    </source>
</reference>
<feature type="signal peptide" evidence="1">
    <location>
        <begin position="1"/>
        <end position="21"/>
    </location>
</feature>
<evidence type="ECO:0000256" key="1">
    <source>
        <dbReference type="SAM" id="SignalP"/>
    </source>
</evidence>
<dbReference type="AlphaFoldDB" id="A0A368R5I4"/>
<protein>
    <submittedName>
        <fullName evidence="2">Uncharacterized protein</fullName>
    </submittedName>
</protein>
<dbReference type="EMBL" id="CM003532">
    <property type="protein sequence ID" value="RCV25466.1"/>
    <property type="molecule type" value="Genomic_DNA"/>
</dbReference>
<gene>
    <name evidence="2" type="ORF">SETIT_5G169100v2</name>
</gene>
<proteinExistence type="predicted"/>
<reference evidence="2" key="2">
    <citation type="submission" date="2015-07" db="EMBL/GenBank/DDBJ databases">
        <authorList>
            <person name="Noorani M."/>
        </authorList>
    </citation>
    <scope>NUCLEOTIDE SEQUENCE</scope>
    <source>
        <strain evidence="2">Yugu1</strain>
    </source>
</reference>
<feature type="chain" id="PRO_5016876253" evidence="1">
    <location>
        <begin position="22"/>
        <end position="101"/>
    </location>
</feature>
<organism evidence="2">
    <name type="scientific">Setaria italica</name>
    <name type="common">Foxtail millet</name>
    <name type="synonym">Panicum italicum</name>
    <dbReference type="NCBI Taxonomy" id="4555"/>
    <lineage>
        <taxon>Eukaryota</taxon>
        <taxon>Viridiplantae</taxon>
        <taxon>Streptophyta</taxon>
        <taxon>Embryophyta</taxon>
        <taxon>Tracheophyta</taxon>
        <taxon>Spermatophyta</taxon>
        <taxon>Magnoliopsida</taxon>
        <taxon>Liliopsida</taxon>
        <taxon>Poales</taxon>
        <taxon>Poaceae</taxon>
        <taxon>PACMAD clade</taxon>
        <taxon>Panicoideae</taxon>
        <taxon>Panicodae</taxon>
        <taxon>Paniceae</taxon>
        <taxon>Cenchrinae</taxon>
        <taxon>Setaria</taxon>
    </lineage>
</organism>
<accession>A0A368R5I4</accession>
<keyword evidence="1" id="KW-0732">Signal</keyword>
<name>A0A368R5I4_SETIT</name>
<evidence type="ECO:0000313" key="2">
    <source>
        <dbReference type="EMBL" id="RCV25466.1"/>
    </source>
</evidence>
<sequence length="101" mass="11735">MVHLMELFSMILPVMLIKVEAREKIPMDFIAVQKELEFLWICLLSRKKTIDGNYVKMDKKSVPDDMVFMQKLSGTVKTTGRWVLHLKRLLLPFAKLLKATG</sequence>